<dbReference type="InterPro" id="IPR001650">
    <property type="entry name" value="Helicase_C-like"/>
</dbReference>
<accession>A0A1A8Z9Y3</accession>
<dbReference type="PANTHER" id="PTHR13710">
    <property type="entry name" value="DNA HELICASE RECQ FAMILY MEMBER"/>
    <property type="match status" value="1"/>
</dbReference>
<dbReference type="Pfam" id="PF00271">
    <property type="entry name" value="Helicase_C"/>
    <property type="match status" value="1"/>
</dbReference>
<dbReference type="GO" id="GO:0043138">
    <property type="term" value="F:3'-5' DNA helicase activity"/>
    <property type="evidence" value="ECO:0007669"/>
    <property type="project" value="UniProtKB-EC"/>
</dbReference>
<dbReference type="InterPro" id="IPR014001">
    <property type="entry name" value="Helicase_ATP-bd"/>
</dbReference>
<dbReference type="CDD" id="cd17920">
    <property type="entry name" value="DEXHc_RecQ"/>
    <property type="match status" value="1"/>
</dbReference>
<gene>
    <name evidence="16" type="ORF">GA0070611_1326</name>
</gene>
<dbReference type="SUPFAM" id="SSF52540">
    <property type="entry name" value="P-loop containing nucleoside triphosphate hydrolases"/>
    <property type="match status" value="2"/>
</dbReference>
<evidence type="ECO:0000256" key="6">
    <source>
        <dbReference type="ARBA" id="ARBA00022840"/>
    </source>
</evidence>
<dbReference type="GO" id="GO:0006281">
    <property type="term" value="P:DNA repair"/>
    <property type="evidence" value="ECO:0007669"/>
    <property type="project" value="TreeGrafter"/>
</dbReference>
<dbReference type="Pfam" id="PF13307">
    <property type="entry name" value="Helicase_C_2"/>
    <property type="match status" value="1"/>
</dbReference>
<evidence type="ECO:0000259" key="14">
    <source>
        <dbReference type="PROSITE" id="PS51193"/>
    </source>
</evidence>
<evidence type="ECO:0000256" key="10">
    <source>
        <dbReference type="ARBA" id="ARBA00034808"/>
    </source>
</evidence>
<keyword evidence="4" id="KW-0378">Hydrolase</keyword>
<evidence type="ECO:0000256" key="1">
    <source>
        <dbReference type="ARBA" id="ARBA00005446"/>
    </source>
</evidence>
<evidence type="ECO:0000256" key="12">
    <source>
        <dbReference type="ARBA" id="ARBA00044550"/>
    </source>
</evidence>
<dbReference type="GO" id="GO:0003677">
    <property type="term" value="F:DNA binding"/>
    <property type="evidence" value="ECO:0007669"/>
    <property type="project" value="UniProtKB-KW"/>
</dbReference>
<evidence type="ECO:0000313" key="17">
    <source>
        <dbReference type="Proteomes" id="UP000199385"/>
    </source>
</evidence>
<keyword evidence="6" id="KW-0067">ATP-binding</keyword>
<dbReference type="GO" id="GO:0016818">
    <property type="term" value="F:hydrolase activity, acting on acid anhydrides, in phosphorus-containing anhydrides"/>
    <property type="evidence" value="ECO:0007669"/>
    <property type="project" value="InterPro"/>
</dbReference>
<keyword evidence="2" id="KW-0479">Metal-binding</keyword>
<dbReference type="SMART" id="SM00491">
    <property type="entry name" value="HELICc2"/>
    <property type="match status" value="1"/>
</dbReference>
<feature type="domain" description="Helicase C-terminal" evidence="15">
    <location>
        <begin position="1266"/>
        <end position="1416"/>
    </location>
</feature>
<dbReference type="Proteomes" id="UP000199385">
    <property type="component" value="Chromosome I"/>
</dbReference>
<dbReference type="Pfam" id="PF16124">
    <property type="entry name" value="RecQ_Zn_bind"/>
    <property type="match status" value="1"/>
</dbReference>
<dbReference type="PROSITE" id="PS00690">
    <property type="entry name" value="DEAH_ATP_HELICASE"/>
    <property type="match status" value="1"/>
</dbReference>
<sequence>MASQVMPPNLTAANDLLLQRGPLPPEEVVTLLRESGIVVTVARLAKLPERFPEAFVLDEQGRLTVPSQTSAEVSDHPIEGLHPSRVPAWRRTPLPATISLAECVVLAVSPPDAYGEVMVGAARMSDGECQVFPGGADQGSRLSLFTDGAACVVTHDDDWSRLPQRLAKCLPDVHVDLNLLVLLQDPTRPGARLAELCESWGIARDDDDLAADARAAAACLRLVLEQIGESEPSWQLARVCLAAAGSPVARLLPNGSLPERVRDGLTCAPDPLLDASGEGYRSALEAVRQVFGQLTGQGYAARPSQREMSTAVSEVLDGGGLLAVEAPTGTGKSLAYLTPAAGRAGGARRPVVVATATKVLQQQLRRDVARLREQGLFSVPLRQLFGVSNYLCPREIAAALDGAGDDTEPDQWLALAVAIRGLAVSQVGVWDDIADHALSRGRPAYAAARDVLRTDARSCERQRCGWVSTCPLFKRLAGMAERPGVLAVNHALIASWAQLAQQGVRSPGDVLADGAGDLVFDEAHELEDSLTAAWTKALGRRELLGLATRLDGRSGLDRQLRRLVASGIDLRSGRQLPAMARQLRRDCDSLTSAVLRYLHEYGGTSRSAVPRSGVVHGRPEYRQLVEEVRQTGRGLRELLTALKAVETAARTRLAELGDGHPLLRSVVSRLSGLTHAVTDAGEVLGRLRDLPDEHLWVYRLSADPPSDSPASPEAADPQPDWTFECIPVDVGPAFADAVVRPARSITLTSATLTTGGTFDYVASRLGIRVQPGSSQPGVFDGRQLPSPFDYAAQSAVVLTSHLPVPVPSQEREFVEDLARDQVGLLSLTGGRSMTLFAARRRMEAVANLVRQQGDALADRGVRLLVQGEAGRAEIADRFRADPGTVVYGLRSYWQGFDAPGDTLSYLAIEKPPYPHPDDAVVSARIRAIADRGGDPFLEYVVPKTAVLLAQGFGRLIRSESDRGAALICDRRMQSPSSANRLLLSTLPGPELHYAVDRDDAWRYALRFVTGEEPDLSAALALAGSEVDAIVQRLRLTPGEDPEPKLREGARLLFGVQQLRDEQLQLMLAHLAGLDTVGVLPTGTGKSLCFQLPALLRPQDRATVVVSPLVALIKDQLDDLRGRRGLRSVQGITGSTPAAVRNEILRDLAGGKVRLLYVSPERLVRDPVLRVALERQDLAGLVVDEAHCVSDWGHDFRPEFRQVTRAVAHLDRAPRMALTATATRPVVQDIIATLELRDPLTVTRPSDRPNLRFRITKVADERERARELLRIATAMGTTPGIVYASRRAVTEEIAALLRRAGLAARHYHAGMVPEQREAVQDDFLAGTTQIIVATKAFGMGVNKPDIGWVVHYDLPESLDAYVQEAGRAARAAQLRGDCVLLYSGGDIARRRAQVVNTAEGDRRAQAQRVLTLLREQRQRGGDVVFHPEELAEAVGVEADELNVLLGWLERAGAVEQLPDCSARGTVHVGTREPEDEQQRRRFRHMSVLLRMRPQVGSRIDFDRLEQEHGIDPDELENDLVAWSLDRLITFSSSQRYRRLRLRAREVDTALLSREIRRWNAWQREQLDAVISYVSGTHCRRATIVRYFGFSPYTCGDQSEPCDACGGRAAWHDLPALAVPDPENLVNVELTVLQAVAWASTLRTGRYGAVGLKAAVLGAEVLAGGHPIGAGLRRCPQFGALRHVRGAERRWDQAAERLVAEGLLARDEVSRDSRSYLSLAITDAGRERLGGPSWVSW</sequence>
<dbReference type="GO" id="GO:0009378">
    <property type="term" value="F:four-way junction helicase activity"/>
    <property type="evidence" value="ECO:0007669"/>
    <property type="project" value="TreeGrafter"/>
</dbReference>
<keyword evidence="8" id="KW-0413">Isomerase</keyword>
<dbReference type="EMBL" id="LT594323">
    <property type="protein sequence ID" value="SBT40616.1"/>
    <property type="molecule type" value="Genomic_DNA"/>
</dbReference>
<feature type="domain" description="Helicase ATP-binding" evidence="14">
    <location>
        <begin position="291"/>
        <end position="587"/>
    </location>
</feature>
<evidence type="ECO:0000256" key="7">
    <source>
        <dbReference type="ARBA" id="ARBA00023125"/>
    </source>
</evidence>
<evidence type="ECO:0000313" key="16">
    <source>
        <dbReference type="EMBL" id="SBT40616.1"/>
    </source>
</evidence>
<dbReference type="STRING" id="261654.GA0070611_1326"/>
<evidence type="ECO:0000256" key="9">
    <source>
        <dbReference type="ARBA" id="ARBA00034617"/>
    </source>
</evidence>
<dbReference type="GO" id="GO:0030894">
    <property type="term" value="C:replisome"/>
    <property type="evidence" value="ECO:0007669"/>
    <property type="project" value="TreeGrafter"/>
</dbReference>
<keyword evidence="5 16" id="KW-0347">Helicase</keyword>
<dbReference type="InterPro" id="IPR027417">
    <property type="entry name" value="P-loop_NTPase"/>
</dbReference>
<dbReference type="SMART" id="SM00490">
    <property type="entry name" value="HELICc"/>
    <property type="match status" value="1"/>
</dbReference>
<dbReference type="InterPro" id="IPR004589">
    <property type="entry name" value="DNA_helicase_ATP-dep_RecQ"/>
</dbReference>
<dbReference type="EC" id="5.6.2.4" evidence="10"/>
<evidence type="ECO:0000256" key="8">
    <source>
        <dbReference type="ARBA" id="ARBA00023235"/>
    </source>
</evidence>
<dbReference type="NCBIfam" id="TIGR00614">
    <property type="entry name" value="recQ_fam"/>
    <property type="match status" value="1"/>
</dbReference>
<dbReference type="Gene3D" id="1.10.10.10">
    <property type="entry name" value="Winged helix-like DNA-binding domain superfamily/Winged helix DNA-binding domain"/>
    <property type="match status" value="1"/>
</dbReference>
<organism evidence="16 17">
    <name type="scientific">Micromonospora auratinigra</name>
    <dbReference type="NCBI Taxonomy" id="261654"/>
    <lineage>
        <taxon>Bacteria</taxon>
        <taxon>Bacillati</taxon>
        <taxon>Actinomycetota</taxon>
        <taxon>Actinomycetes</taxon>
        <taxon>Micromonosporales</taxon>
        <taxon>Micromonosporaceae</taxon>
        <taxon>Micromonospora</taxon>
    </lineage>
</organism>
<dbReference type="PROSITE" id="PS51194">
    <property type="entry name" value="HELICASE_CTER"/>
    <property type="match status" value="1"/>
</dbReference>
<evidence type="ECO:0000256" key="2">
    <source>
        <dbReference type="ARBA" id="ARBA00022723"/>
    </source>
</evidence>
<dbReference type="Gene3D" id="3.40.50.300">
    <property type="entry name" value="P-loop containing nucleotide triphosphate hydrolases"/>
    <property type="match status" value="4"/>
</dbReference>
<evidence type="ECO:0000256" key="5">
    <source>
        <dbReference type="ARBA" id="ARBA00022806"/>
    </source>
</evidence>
<keyword evidence="7" id="KW-0238">DNA-binding</keyword>
<dbReference type="GO" id="GO:0006310">
    <property type="term" value="P:DNA recombination"/>
    <property type="evidence" value="ECO:0007669"/>
    <property type="project" value="InterPro"/>
</dbReference>
<dbReference type="InterPro" id="IPR014013">
    <property type="entry name" value="Helic_SF1/SF2_ATP-bd_DinG/Rad3"/>
</dbReference>
<dbReference type="GO" id="GO:0046872">
    <property type="term" value="F:metal ion binding"/>
    <property type="evidence" value="ECO:0007669"/>
    <property type="project" value="UniProtKB-KW"/>
</dbReference>
<keyword evidence="3" id="KW-0547">Nucleotide-binding</keyword>
<evidence type="ECO:0000256" key="3">
    <source>
        <dbReference type="ARBA" id="ARBA00022741"/>
    </source>
</evidence>
<dbReference type="InterPro" id="IPR011545">
    <property type="entry name" value="DEAD/DEAH_box_helicase_dom"/>
</dbReference>
<dbReference type="Pfam" id="PF00270">
    <property type="entry name" value="DEAD"/>
    <property type="match status" value="1"/>
</dbReference>
<evidence type="ECO:0000256" key="11">
    <source>
        <dbReference type="ARBA" id="ARBA00044535"/>
    </source>
</evidence>
<dbReference type="PANTHER" id="PTHR13710:SF105">
    <property type="entry name" value="ATP-DEPENDENT DNA HELICASE Q1"/>
    <property type="match status" value="1"/>
</dbReference>
<evidence type="ECO:0000259" key="15">
    <source>
        <dbReference type="PROSITE" id="PS51194"/>
    </source>
</evidence>
<dbReference type="GO" id="GO:0043590">
    <property type="term" value="C:bacterial nucleoid"/>
    <property type="evidence" value="ECO:0007669"/>
    <property type="project" value="TreeGrafter"/>
</dbReference>
<reference evidence="17" key="1">
    <citation type="submission" date="2016-06" db="EMBL/GenBank/DDBJ databases">
        <authorList>
            <person name="Varghese N."/>
            <person name="Submissions Spin"/>
        </authorList>
    </citation>
    <scope>NUCLEOTIDE SEQUENCE [LARGE SCALE GENOMIC DNA]</scope>
    <source>
        <strain evidence="17">DSM 44815</strain>
    </source>
</reference>
<feature type="domain" description="Helicase ATP-binding" evidence="13">
    <location>
        <begin position="1066"/>
        <end position="1239"/>
    </location>
</feature>
<dbReference type="PROSITE" id="PS51193">
    <property type="entry name" value="HELICASE_ATP_BIND_2"/>
    <property type="match status" value="1"/>
</dbReference>
<protein>
    <recommendedName>
        <fullName evidence="11">ATP-dependent DNA helicase RecQ</fullName>
        <ecNumber evidence="10">5.6.2.4</ecNumber>
    </recommendedName>
    <alternativeName>
        <fullName evidence="12">DNA 3'-5' helicase RecQ</fullName>
    </alternativeName>
</protein>
<comment type="similarity">
    <text evidence="1">Belongs to the helicase family. RecQ subfamily.</text>
</comment>
<name>A0A1A8Z9Y3_9ACTN</name>
<dbReference type="GO" id="GO:0005524">
    <property type="term" value="F:ATP binding"/>
    <property type="evidence" value="ECO:0007669"/>
    <property type="project" value="UniProtKB-KW"/>
</dbReference>
<dbReference type="SMART" id="SM00487">
    <property type="entry name" value="DEXDc"/>
    <property type="match status" value="2"/>
</dbReference>
<dbReference type="InterPro" id="IPR006555">
    <property type="entry name" value="ATP-dep_Helicase_C"/>
</dbReference>
<evidence type="ECO:0000256" key="4">
    <source>
        <dbReference type="ARBA" id="ARBA00022801"/>
    </source>
</evidence>
<dbReference type="PROSITE" id="PS51192">
    <property type="entry name" value="HELICASE_ATP_BIND_1"/>
    <property type="match status" value="1"/>
</dbReference>
<dbReference type="GO" id="GO:0005737">
    <property type="term" value="C:cytoplasm"/>
    <property type="evidence" value="ECO:0007669"/>
    <property type="project" value="TreeGrafter"/>
</dbReference>
<comment type="catalytic activity">
    <reaction evidence="9">
        <text>Couples ATP hydrolysis with the unwinding of duplex DNA by translocating in the 3'-5' direction.</text>
        <dbReference type="EC" id="5.6.2.4"/>
    </reaction>
</comment>
<dbReference type="InterPro" id="IPR002464">
    <property type="entry name" value="DNA/RNA_helicase_DEAH_CS"/>
</dbReference>
<proteinExistence type="inferred from homology"/>
<keyword evidence="17" id="KW-1185">Reference proteome</keyword>
<dbReference type="InterPro" id="IPR032284">
    <property type="entry name" value="RecQ_Zn-bd"/>
</dbReference>
<dbReference type="PATRIC" id="fig|261654.4.peg.1351"/>
<evidence type="ECO:0000259" key="13">
    <source>
        <dbReference type="PROSITE" id="PS51192"/>
    </source>
</evidence>
<dbReference type="InterPro" id="IPR036388">
    <property type="entry name" value="WH-like_DNA-bd_sf"/>
</dbReference>